<dbReference type="Gene3D" id="1.10.287.2250">
    <property type="match status" value="1"/>
</dbReference>
<dbReference type="AlphaFoldDB" id="A0AAW1V3D3"/>
<dbReference type="InterPro" id="IPR013201">
    <property type="entry name" value="Prot_inhib_I29"/>
</dbReference>
<protein>
    <recommendedName>
        <fullName evidence="2">Cathepsin propeptide inhibitor domain-containing protein</fullName>
    </recommendedName>
</protein>
<feature type="domain" description="Cathepsin propeptide inhibitor" evidence="2">
    <location>
        <begin position="30"/>
        <end position="90"/>
    </location>
</feature>
<name>A0AAW1V3D3_9CUCU</name>
<dbReference type="SUPFAM" id="SSF54001">
    <property type="entry name" value="Cysteine proteinases"/>
    <property type="match status" value="1"/>
</dbReference>
<dbReference type="InterPro" id="IPR038765">
    <property type="entry name" value="Papain-like_cys_pep_sf"/>
</dbReference>
<comment type="caution">
    <text evidence="3">The sequence shown here is derived from an EMBL/GenBank/DDBJ whole genome shotgun (WGS) entry which is preliminary data.</text>
</comment>
<organism evidence="3 4">
    <name type="scientific">Henosepilachna vigintioctopunctata</name>
    <dbReference type="NCBI Taxonomy" id="420089"/>
    <lineage>
        <taxon>Eukaryota</taxon>
        <taxon>Metazoa</taxon>
        <taxon>Ecdysozoa</taxon>
        <taxon>Arthropoda</taxon>
        <taxon>Hexapoda</taxon>
        <taxon>Insecta</taxon>
        <taxon>Pterygota</taxon>
        <taxon>Neoptera</taxon>
        <taxon>Endopterygota</taxon>
        <taxon>Coleoptera</taxon>
        <taxon>Polyphaga</taxon>
        <taxon>Cucujiformia</taxon>
        <taxon>Coccinelloidea</taxon>
        <taxon>Coccinellidae</taxon>
        <taxon>Epilachninae</taxon>
        <taxon>Epilachnini</taxon>
        <taxon>Henosepilachna</taxon>
    </lineage>
</organism>
<sequence>MKFVLVLCCTLVVILHTTSAKPADDLNSQWEKYKKDFNKKYDTAELDALHKEIFARSVKEVEEHNAKFAKGEVTYTKGINQFSDMTDEEIKKHTGFGHNH</sequence>
<evidence type="ECO:0000313" key="3">
    <source>
        <dbReference type="EMBL" id="KAK9887526.1"/>
    </source>
</evidence>
<dbReference type="Pfam" id="PF08246">
    <property type="entry name" value="Inhibitor_I29"/>
    <property type="match status" value="1"/>
</dbReference>
<keyword evidence="1" id="KW-0732">Signal</keyword>
<dbReference type="SMART" id="SM00848">
    <property type="entry name" value="Inhibitor_I29"/>
    <property type="match status" value="1"/>
</dbReference>
<gene>
    <name evidence="3" type="ORF">WA026_023248</name>
</gene>
<keyword evidence="4" id="KW-1185">Reference proteome</keyword>
<reference evidence="3 4" key="1">
    <citation type="submission" date="2023-03" db="EMBL/GenBank/DDBJ databases">
        <title>Genome insight into feeding habits of ladybird beetles.</title>
        <authorList>
            <person name="Li H.-S."/>
            <person name="Huang Y.-H."/>
            <person name="Pang H."/>
        </authorList>
    </citation>
    <scope>NUCLEOTIDE SEQUENCE [LARGE SCALE GENOMIC DNA]</scope>
    <source>
        <strain evidence="3">SYSU_2023b</strain>
        <tissue evidence="3">Whole body</tissue>
    </source>
</reference>
<dbReference type="EMBL" id="JARQZJ010000113">
    <property type="protein sequence ID" value="KAK9887526.1"/>
    <property type="molecule type" value="Genomic_DNA"/>
</dbReference>
<dbReference type="Proteomes" id="UP001431783">
    <property type="component" value="Unassembled WGS sequence"/>
</dbReference>
<feature type="signal peptide" evidence="1">
    <location>
        <begin position="1"/>
        <end position="20"/>
    </location>
</feature>
<feature type="chain" id="PRO_5043519930" description="Cathepsin propeptide inhibitor domain-containing protein" evidence="1">
    <location>
        <begin position="21"/>
        <end position="100"/>
    </location>
</feature>
<evidence type="ECO:0000313" key="4">
    <source>
        <dbReference type="Proteomes" id="UP001431783"/>
    </source>
</evidence>
<proteinExistence type="predicted"/>
<evidence type="ECO:0000256" key="1">
    <source>
        <dbReference type="SAM" id="SignalP"/>
    </source>
</evidence>
<evidence type="ECO:0000259" key="2">
    <source>
        <dbReference type="SMART" id="SM00848"/>
    </source>
</evidence>
<accession>A0AAW1V3D3</accession>